<dbReference type="AlphaFoldDB" id="A0A9X3DDD3"/>
<organism evidence="2 3">
    <name type="scientific">Pedobacter agri</name>
    <dbReference type="NCBI Taxonomy" id="454586"/>
    <lineage>
        <taxon>Bacteria</taxon>
        <taxon>Pseudomonadati</taxon>
        <taxon>Bacteroidota</taxon>
        <taxon>Sphingobacteriia</taxon>
        <taxon>Sphingobacteriales</taxon>
        <taxon>Sphingobacteriaceae</taxon>
        <taxon>Pedobacter</taxon>
    </lineage>
</organism>
<evidence type="ECO:0000256" key="1">
    <source>
        <dbReference type="SAM" id="MobiDB-lite"/>
    </source>
</evidence>
<feature type="region of interest" description="Disordered" evidence="1">
    <location>
        <begin position="1"/>
        <end position="83"/>
    </location>
</feature>
<dbReference type="EMBL" id="JAPJUH010000003">
    <property type="protein sequence ID" value="MCX3265609.1"/>
    <property type="molecule type" value="Genomic_DNA"/>
</dbReference>
<feature type="compositionally biased region" description="Polar residues" evidence="1">
    <location>
        <begin position="1"/>
        <end position="10"/>
    </location>
</feature>
<name>A0A9X3DDD3_9SPHI</name>
<proteinExistence type="predicted"/>
<reference evidence="2" key="1">
    <citation type="submission" date="2022-11" db="EMBL/GenBank/DDBJ databases">
        <authorList>
            <person name="Graham C."/>
            <person name="Newman J.D."/>
        </authorList>
    </citation>
    <scope>NUCLEOTIDE SEQUENCE</scope>
    <source>
        <strain evidence="2">DSM 19486</strain>
    </source>
</reference>
<evidence type="ECO:0000313" key="3">
    <source>
        <dbReference type="Proteomes" id="UP001142592"/>
    </source>
</evidence>
<dbReference type="RefSeq" id="WP_010601071.1">
    <property type="nucleotide sequence ID" value="NZ_JAPJUH010000003.1"/>
</dbReference>
<keyword evidence="3" id="KW-1185">Reference proteome</keyword>
<feature type="compositionally biased region" description="Polar residues" evidence="1">
    <location>
        <begin position="37"/>
        <end position="56"/>
    </location>
</feature>
<protein>
    <submittedName>
        <fullName evidence="2">Uncharacterized protein</fullName>
    </submittedName>
</protein>
<feature type="compositionally biased region" description="Polar residues" evidence="1">
    <location>
        <begin position="19"/>
        <end position="30"/>
    </location>
</feature>
<comment type="caution">
    <text evidence="2">The sequence shown here is derived from an EMBL/GenBank/DDBJ whole genome shotgun (WGS) entry which is preliminary data.</text>
</comment>
<sequence>MIDTENQNPELENDRNDQEALSQKALGNTSLEEHPEQNNNDILSTPKISGTGSNNAGAAPESLIVHEDKEGEDRYEQGEDKSI</sequence>
<dbReference type="Proteomes" id="UP001142592">
    <property type="component" value="Unassembled WGS sequence"/>
</dbReference>
<evidence type="ECO:0000313" key="2">
    <source>
        <dbReference type="EMBL" id="MCX3265609.1"/>
    </source>
</evidence>
<gene>
    <name evidence="2" type="ORF">OQZ29_12680</name>
</gene>
<accession>A0A9X3DDD3</accession>
<feature type="compositionally biased region" description="Basic and acidic residues" evidence="1">
    <location>
        <begin position="64"/>
        <end position="83"/>
    </location>
</feature>